<proteinExistence type="predicted"/>
<dbReference type="PANTHER" id="PTHR30461:SF19">
    <property type="entry name" value="SITE-SPECIFIC RECOMBINASE RESOLVASE FAMILY"/>
    <property type="match status" value="1"/>
</dbReference>
<feature type="domain" description="Resolvase/invertase-type recombinase catalytic" evidence="5">
    <location>
        <begin position="12"/>
        <end position="156"/>
    </location>
</feature>
<keyword evidence="3" id="KW-0233">DNA recombination</keyword>
<dbReference type="SMART" id="SM00857">
    <property type="entry name" value="Resolvase"/>
    <property type="match status" value="1"/>
</dbReference>
<accession>A0ABV4YTM7</accession>
<dbReference type="PANTHER" id="PTHR30461">
    <property type="entry name" value="DNA-INVERTASE FROM LAMBDOID PROPHAGE"/>
    <property type="match status" value="1"/>
</dbReference>
<dbReference type="PROSITE" id="PS51736">
    <property type="entry name" value="RECOMBINASES_3"/>
    <property type="match status" value="1"/>
</dbReference>
<evidence type="ECO:0000256" key="3">
    <source>
        <dbReference type="ARBA" id="ARBA00023172"/>
    </source>
</evidence>
<evidence type="ECO:0000313" key="6">
    <source>
        <dbReference type="EMBL" id="MFB3167453.1"/>
    </source>
</evidence>
<dbReference type="SUPFAM" id="SSF53041">
    <property type="entry name" value="Resolvase-like"/>
    <property type="match status" value="1"/>
</dbReference>
<evidence type="ECO:0000256" key="4">
    <source>
        <dbReference type="PROSITE-ProRule" id="PRU10137"/>
    </source>
</evidence>
<keyword evidence="7" id="KW-1185">Reference proteome</keyword>
<dbReference type="Pfam" id="PF00239">
    <property type="entry name" value="Resolvase"/>
    <property type="match status" value="1"/>
</dbReference>
<keyword evidence="2" id="KW-0238">DNA-binding</keyword>
<feature type="active site" description="O-(5'-phospho-DNA)-serine intermediate" evidence="4">
    <location>
        <position position="20"/>
    </location>
</feature>
<dbReference type="PROSITE" id="PS00397">
    <property type="entry name" value="RECOMBINASES_1"/>
    <property type="match status" value="1"/>
</dbReference>
<dbReference type="RefSeq" id="WP_306074985.1">
    <property type="nucleotide sequence ID" value="NZ_JAROBZ020000001.1"/>
</dbReference>
<dbReference type="InterPro" id="IPR050639">
    <property type="entry name" value="SSR_resolvase"/>
</dbReference>
<comment type="caution">
    <text evidence="6">The sequence shown here is derived from an EMBL/GenBank/DDBJ whole genome shotgun (WGS) entry which is preliminary data.</text>
</comment>
<evidence type="ECO:0000256" key="1">
    <source>
        <dbReference type="ARBA" id="ARBA00022908"/>
    </source>
</evidence>
<dbReference type="Gene3D" id="3.40.50.1390">
    <property type="entry name" value="Resolvase, N-terminal catalytic domain"/>
    <property type="match status" value="1"/>
</dbReference>
<dbReference type="CDD" id="cd03768">
    <property type="entry name" value="SR_ResInv"/>
    <property type="match status" value="1"/>
</dbReference>
<organism evidence="6 7">
    <name type="scientific">Neobacillus driksii</name>
    <dbReference type="NCBI Taxonomy" id="3035913"/>
    <lineage>
        <taxon>Bacteria</taxon>
        <taxon>Bacillati</taxon>
        <taxon>Bacillota</taxon>
        <taxon>Bacilli</taxon>
        <taxon>Bacillales</taxon>
        <taxon>Bacillaceae</taxon>
        <taxon>Neobacillus</taxon>
    </lineage>
</organism>
<dbReference type="InterPro" id="IPR006119">
    <property type="entry name" value="Resolv_N"/>
</dbReference>
<sequence length="216" mass="25120">MTAAALRTSTARAYGYIRVSSKDQNVDRQLKEMLDLGIPEQFILIDRQSGKDFNRPQYQLLKQILRDGDLLYIKSIDRFGRNSKEIKKEWEEITQEIKADIKVIDMPLLDTTQYKDMLGTFVSDLVLQVLSFMAEQERENIKKRQAEGIAVAKAKGKHLGRPQFNLDSLSIKQLEILKANYPKWKDRQLTATVLMNMLGLKRNTYYKIIKEYEANL</sequence>
<dbReference type="InterPro" id="IPR036162">
    <property type="entry name" value="Resolvase-like_N_sf"/>
</dbReference>
<name>A0ABV4YTM7_9BACI</name>
<reference evidence="6 7" key="1">
    <citation type="submission" date="2024-05" db="EMBL/GenBank/DDBJ databases">
        <authorList>
            <person name="Venkateswaran K."/>
        </authorList>
    </citation>
    <scope>NUCLEOTIDE SEQUENCE [LARGE SCALE GENOMIC DNA]</scope>
    <source>
        <strain evidence="6 7">179-C4-2-HS</strain>
    </source>
</reference>
<evidence type="ECO:0000313" key="7">
    <source>
        <dbReference type="Proteomes" id="UP001241748"/>
    </source>
</evidence>
<keyword evidence="1" id="KW-0229">DNA integration</keyword>
<dbReference type="EMBL" id="JAROBZ020000001">
    <property type="protein sequence ID" value="MFB3167453.1"/>
    <property type="molecule type" value="Genomic_DNA"/>
</dbReference>
<dbReference type="Proteomes" id="UP001241748">
    <property type="component" value="Unassembled WGS sequence"/>
</dbReference>
<gene>
    <name evidence="6" type="ORF">P5G62_010065</name>
</gene>
<evidence type="ECO:0000259" key="5">
    <source>
        <dbReference type="PROSITE" id="PS51736"/>
    </source>
</evidence>
<evidence type="ECO:0000256" key="2">
    <source>
        <dbReference type="ARBA" id="ARBA00023125"/>
    </source>
</evidence>
<protein>
    <submittedName>
        <fullName evidence="6">Recombinase family protein</fullName>
    </submittedName>
</protein>
<dbReference type="InterPro" id="IPR006118">
    <property type="entry name" value="Recombinase_CS"/>
</dbReference>